<organism evidence="1 2">
    <name type="scientific">Podospora appendiculata</name>
    <dbReference type="NCBI Taxonomy" id="314037"/>
    <lineage>
        <taxon>Eukaryota</taxon>
        <taxon>Fungi</taxon>
        <taxon>Dikarya</taxon>
        <taxon>Ascomycota</taxon>
        <taxon>Pezizomycotina</taxon>
        <taxon>Sordariomycetes</taxon>
        <taxon>Sordariomycetidae</taxon>
        <taxon>Sordariales</taxon>
        <taxon>Podosporaceae</taxon>
        <taxon>Podospora</taxon>
    </lineage>
</organism>
<sequence>MANYGDPRLQFTAYGGEGREEPSLRNLEVPSQTGVMMHATDLNRAALDLYQEGRGVTDPKKSKSMVVCTKVADLADRRAFEACASSFRLMDHRYLPREEPQWTCRVWVKEVLLTLDRCRYIALPLTIDELEQQCLATADSNIHMMGRAKVFNDLSWLRIRAPTMPMEIDSTDFAVTRRYYGPSPMETETHRDNRVDSRYYGLSPMETETHRDRRYYRPWAMETETHNAPVYYSPRVSEMHYRNAR</sequence>
<proteinExistence type="predicted"/>
<keyword evidence="2" id="KW-1185">Reference proteome</keyword>
<dbReference type="AlphaFoldDB" id="A0AAE1C8K4"/>
<reference evidence="1" key="2">
    <citation type="submission" date="2023-06" db="EMBL/GenBank/DDBJ databases">
        <authorList>
            <consortium name="Lawrence Berkeley National Laboratory"/>
            <person name="Haridas S."/>
            <person name="Hensen N."/>
            <person name="Bonometti L."/>
            <person name="Westerberg I."/>
            <person name="Brannstrom I.O."/>
            <person name="Guillou S."/>
            <person name="Cros-Aarteil S."/>
            <person name="Calhoun S."/>
            <person name="Kuo A."/>
            <person name="Mondo S."/>
            <person name="Pangilinan J."/>
            <person name="Riley R."/>
            <person name="Labutti K."/>
            <person name="Andreopoulos B."/>
            <person name="Lipzen A."/>
            <person name="Chen C."/>
            <person name="Yanf M."/>
            <person name="Daum C."/>
            <person name="Ng V."/>
            <person name="Clum A."/>
            <person name="Steindorff A."/>
            <person name="Ohm R."/>
            <person name="Martin F."/>
            <person name="Silar P."/>
            <person name="Natvig D."/>
            <person name="Lalanne C."/>
            <person name="Gautier V."/>
            <person name="Ament-Velasquez S.L."/>
            <person name="Kruys A."/>
            <person name="Hutchinson M.I."/>
            <person name="Powell A.J."/>
            <person name="Barry K."/>
            <person name="Miller A.N."/>
            <person name="Grigoriev I.V."/>
            <person name="Debuchy R."/>
            <person name="Gladieux P."/>
            <person name="Thoren M.H."/>
            <person name="Johannesson H."/>
        </authorList>
    </citation>
    <scope>NUCLEOTIDE SEQUENCE</scope>
    <source>
        <strain evidence="1">CBS 314.62</strain>
    </source>
</reference>
<gene>
    <name evidence="1" type="ORF">B0T22DRAFT_484909</name>
</gene>
<dbReference type="Proteomes" id="UP001270362">
    <property type="component" value="Unassembled WGS sequence"/>
</dbReference>
<comment type="caution">
    <text evidence="1">The sequence shown here is derived from an EMBL/GenBank/DDBJ whole genome shotgun (WGS) entry which is preliminary data.</text>
</comment>
<evidence type="ECO:0000313" key="1">
    <source>
        <dbReference type="EMBL" id="KAK3682891.1"/>
    </source>
</evidence>
<accession>A0AAE1C8K4</accession>
<name>A0AAE1C8K4_9PEZI</name>
<reference evidence="1" key="1">
    <citation type="journal article" date="2023" name="Mol. Phylogenet. Evol.">
        <title>Genome-scale phylogeny and comparative genomics of the fungal order Sordariales.</title>
        <authorList>
            <person name="Hensen N."/>
            <person name="Bonometti L."/>
            <person name="Westerberg I."/>
            <person name="Brannstrom I.O."/>
            <person name="Guillou S."/>
            <person name="Cros-Aarteil S."/>
            <person name="Calhoun S."/>
            <person name="Haridas S."/>
            <person name="Kuo A."/>
            <person name="Mondo S."/>
            <person name="Pangilinan J."/>
            <person name="Riley R."/>
            <person name="LaButti K."/>
            <person name="Andreopoulos B."/>
            <person name="Lipzen A."/>
            <person name="Chen C."/>
            <person name="Yan M."/>
            <person name="Daum C."/>
            <person name="Ng V."/>
            <person name="Clum A."/>
            <person name="Steindorff A."/>
            <person name="Ohm R.A."/>
            <person name="Martin F."/>
            <person name="Silar P."/>
            <person name="Natvig D.O."/>
            <person name="Lalanne C."/>
            <person name="Gautier V."/>
            <person name="Ament-Velasquez S.L."/>
            <person name="Kruys A."/>
            <person name="Hutchinson M.I."/>
            <person name="Powell A.J."/>
            <person name="Barry K."/>
            <person name="Miller A.N."/>
            <person name="Grigoriev I.V."/>
            <person name="Debuchy R."/>
            <person name="Gladieux P."/>
            <person name="Hiltunen Thoren M."/>
            <person name="Johannesson H."/>
        </authorList>
    </citation>
    <scope>NUCLEOTIDE SEQUENCE</scope>
    <source>
        <strain evidence="1">CBS 314.62</strain>
    </source>
</reference>
<dbReference type="EMBL" id="JAULSO010000005">
    <property type="protein sequence ID" value="KAK3682891.1"/>
    <property type="molecule type" value="Genomic_DNA"/>
</dbReference>
<evidence type="ECO:0000313" key="2">
    <source>
        <dbReference type="Proteomes" id="UP001270362"/>
    </source>
</evidence>
<protein>
    <submittedName>
        <fullName evidence="1">Uncharacterized protein</fullName>
    </submittedName>
</protein>